<dbReference type="RefSeq" id="WP_054409812.1">
    <property type="nucleotide sequence ID" value="NZ_FOYA01000010.1"/>
</dbReference>
<proteinExistence type="predicted"/>
<organism evidence="2 3">
    <name type="scientific">Flavobacterium akiainvivens</name>
    <dbReference type="NCBI Taxonomy" id="1202724"/>
    <lineage>
        <taxon>Bacteria</taxon>
        <taxon>Pseudomonadati</taxon>
        <taxon>Bacteroidota</taxon>
        <taxon>Flavobacteriia</taxon>
        <taxon>Flavobacteriales</taxon>
        <taxon>Flavobacteriaceae</taxon>
        <taxon>Flavobacterium</taxon>
    </lineage>
</organism>
<dbReference type="SUPFAM" id="SSF82185">
    <property type="entry name" value="Histone H3 K4-specific methyltransferase SET7/9 N-terminal domain"/>
    <property type="match status" value="1"/>
</dbReference>
<dbReference type="EMBL" id="LIYD01000005">
    <property type="protein sequence ID" value="KOS08037.1"/>
    <property type="molecule type" value="Genomic_DNA"/>
</dbReference>
<feature type="signal peptide" evidence="1">
    <location>
        <begin position="1"/>
        <end position="17"/>
    </location>
</feature>
<evidence type="ECO:0000256" key="1">
    <source>
        <dbReference type="SAM" id="SignalP"/>
    </source>
</evidence>
<reference evidence="2 3" key="1">
    <citation type="submission" date="2015-08" db="EMBL/GenBank/DDBJ databases">
        <title>Whole genome sequence of Flavobacterium akiainvivens IK-1T, from decaying Wikstroemia oahuensis, an endemic Hawaiian shrub.</title>
        <authorList>
            <person name="Wan X."/>
            <person name="Hou S."/>
            <person name="Saito J."/>
            <person name="Donachie S."/>
        </authorList>
    </citation>
    <scope>NUCLEOTIDE SEQUENCE [LARGE SCALE GENOMIC DNA]</scope>
    <source>
        <strain evidence="2 3">IK-1</strain>
    </source>
</reference>
<keyword evidence="1" id="KW-0732">Signal</keyword>
<keyword evidence="3" id="KW-1185">Reference proteome</keyword>
<dbReference type="AlphaFoldDB" id="A0A0M8ML43"/>
<sequence>MKYIFLLLTLISIGSAAQDTLSYDEVAVEMSGNVKTILHNGKKFTGWLAWQADSLNCIETVAQGAITGKECTKNVYYKPEIWELKPHTATYRHITSPTVKNSALVKEVTKEPIGRECENCDTGFVTQVNYTLARKPYTGFSTGKDSLYFYDNGTLKYVKTFWDKTQVKEYTELSDFGRHGRYELYSRSGELKLEGWYYYGAKHGPWLDRTTKYSLVEGSYHYGKKTNLWCYYKGDKQVLCEFYSSDKLLYYYTLEYFEDKVVVLRYEKGIPVSEETYKNGHLDEYRRLGGQ</sequence>
<comment type="caution">
    <text evidence="2">The sequence shown here is derived from an EMBL/GenBank/DDBJ whole genome shotgun (WGS) entry which is preliminary data.</text>
</comment>
<dbReference type="STRING" id="1202724.AM493_19765"/>
<dbReference type="OrthoDB" id="9785122at2"/>
<dbReference type="PATRIC" id="fig|1202724.3.peg.4094"/>
<evidence type="ECO:0000313" key="2">
    <source>
        <dbReference type="EMBL" id="KOS08037.1"/>
    </source>
</evidence>
<feature type="chain" id="PRO_5005818550" description="Membrane-binding protein" evidence="1">
    <location>
        <begin position="18"/>
        <end position="291"/>
    </location>
</feature>
<dbReference type="Proteomes" id="UP000037755">
    <property type="component" value="Unassembled WGS sequence"/>
</dbReference>
<accession>A0A0M8ML43</accession>
<protein>
    <recommendedName>
        <fullName evidence="4">Membrane-binding protein</fullName>
    </recommendedName>
</protein>
<name>A0A0M8ML43_9FLAO</name>
<evidence type="ECO:0008006" key="4">
    <source>
        <dbReference type="Google" id="ProtNLM"/>
    </source>
</evidence>
<evidence type="ECO:0000313" key="3">
    <source>
        <dbReference type="Proteomes" id="UP000037755"/>
    </source>
</evidence>
<gene>
    <name evidence="2" type="ORF">AM493_19765</name>
</gene>